<reference evidence="2 3" key="1">
    <citation type="submission" date="2018-01" db="EMBL/GenBank/DDBJ databases">
        <authorList>
            <person name="Gaut B.S."/>
            <person name="Morton B.R."/>
            <person name="Clegg M.T."/>
            <person name="Duvall M.R."/>
        </authorList>
    </citation>
    <scope>NUCLEOTIDE SEQUENCE [LARGE SCALE GENOMIC DNA]</scope>
    <source>
        <strain evidence="2">Cupriavidus taiwanensis cmp 52</strain>
    </source>
</reference>
<feature type="domain" description="PoNi C-terminal" evidence="1">
    <location>
        <begin position="170"/>
        <end position="278"/>
    </location>
</feature>
<dbReference type="Proteomes" id="UP000256805">
    <property type="component" value="Unassembled WGS sequence"/>
</dbReference>
<evidence type="ECO:0000313" key="2">
    <source>
        <dbReference type="EMBL" id="SPR99806.1"/>
    </source>
</evidence>
<proteinExistence type="predicted"/>
<dbReference type="InterPro" id="IPR028983">
    <property type="entry name" value="PA2201-like_C"/>
</dbReference>
<organism evidence="2 3">
    <name type="scientific">Cupriavidus taiwanensis</name>
    <dbReference type="NCBI Taxonomy" id="164546"/>
    <lineage>
        <taxon>Bacteria</taxon>
        <taxon>Pseudomonadati</taxon>
        <taxon>Pseudomonadota</taxon>
        <taxon>Betaproteobacteria</taxon>
        <taxon>Burkholderiales</taxon>
        <taxon>Burkholderiaceae</taxon>
        <taxon>Cupriavidus</taxon>
    </lineage>
</organism>
<sequence>MAERKRPSLSPSSASLTNSRRQKFLYELLYENVRARLIEGIEACKDNVRLKQDHPHPGYLRDAQGGLYEEMFWLWMLDYTAGADLDHLAAQFASIVEEFCRWNELNIPYRLYLKEKFKDRGDTELTICSVDFFNQIEYENALQLLSIAILIRDGRSIKRIIAAMASNRYRDALYEQLIVDFVPDPQDDMDEVIFPDPYATLVEAYFQQDSTEPIRLIKDYLKSWYRYQDGARWYDAHKKIQNDESFYYGYWAFEAGATSYLLDIDDDSIDHMVYPKDLVAYGRQLRERNIVTSDFNVLLDPSDYPLSRLRCDAGQPCPQAGWWMTPAKTKSRRWFSKDEIMPDIKDSDFGATIWQWDIDQSDRNRI</sequence>
<dbReference type="SUPFAM" id="SSF140731">
    <property type="entry name" value="PA2201 C-terminal domain-like"/>
    <property type="match status" value="1"/>
</dbReference>
<dbReference type="AlphaFoldDB" id="A0A375J863"/>
<evidence type="ECO:0000259" key="1">
    <source>
        <dbReference type="Pfam" id="PF08929"/>
    </source>
</evidence>
<dbReference type="Pfam" id="PF08929">
    <property type="entry name" value="PoNi_C"/>
    <property type="match status" value="1"/>
</dbReference>
<protein>
    <recommendedName>
        <fullName evidence="1">PoNi C-terminal domain-containing protein</fullName>
    </recommendedName>
</protein>
<evidence type="ECO:0000313" key="3">
    <source>
        <dbReference type="Proteomes" id="UP000256805"/>
    </source>
</evidence>
<name>A0A375J863_9BURK</name>
<dbReference type="Gene3D" id="1.10.3920.10">
    <property type="entry name" value="PA2201 C-terminal domain-like"/>
    <property type="match status" value="1"/>
</dbReference>
<dbReference type="RefSeq" id="WP_116384833.1">
    <property type="nucleotide sequence ID" value="NZ_LS483234.1"/>
</dbReference>
<dbReference type="InterPro" id="IPR015025">
    <property type="entry name" value="PoNi_C"/>
</dbReference>
<gene>
    <name evidence="2" type="ORF">CBM2634_B120016</name>
</gene>
<accession>A0A375J863</accession>
<dbReference type="EMBL" id="OVTA01000035">
    <property type="protein sequence ID" value="SPR99806.1"/>
    <property type="molecule type" value="Genomic_DNA"/>
</dbReference>